<dbReference type="SUPFAM" id="SSF52540">
    <property type="entry name" value="P-loop containing nucleoside triphosphate hydrolases"/>
    <property type="match status" value="2"/>
</dbReference>
<evidence type="ECO:0000259" key="3">
    <source>
        <dbReference type="PROSITE" id="PS51194"/>
    </source>
</evidence>
<dbReference type="PROSITE" id="PS51194">
    <property type="entry name" value="HELICASE_CTER"/>
    <property type="match status" value="1"/>
</dbReference>
<dbReference type="Gene3D" id="3.40.50.300">
    <property type="entry name" value="P-loop containing nucleotide triphosphate hydrolases"/>
    <property type="match status" value="2"/>
</dbReference>
<evidence type="ECO:0000313" key="5">
    <source>
        <dbReference type="Proteomes" id="UP000324233"/>
    </source>
</evidence>
<dbReference type="PRINTS" id="PR00507">
    <property type="entry name" value="N12N6MTFRASE"/>
</dbReference>
<dbReference type="SUPFAM" id="SSF53335">
    <property type="entry name" value="S-adenosyl-L-methionine-dependent methyltransferases"/>
    <property type="match status" value="1"/>
</dbReference>
<dbReference type="InterPro" id="IPR014001">
    <property type="entry name" value="Helicase_ATP-bd"/>
</dbReference>
<dbReference type="EMBL" id="CP042997">
    <property type="protein sequence ID" value="QEH36480.1"/>
    <property type="molecule type" value="Genomic_DNA"/>
</dbReference>
<dbReference type="CDD" id="cd02440">
    <property type="entry name" value="AdoMet_MTases"/>
    <property type="match status" value="1"/>
</dbReference>
<feature type="compositionally biased region" description="Basic and acidic residues" evidence="2">
    <location>
        <begin position="1680"/>
        <end position="1691"/>
    </location>
</feature>
<feature type="coiled-coil region" evidence="1">
    <location>
        <begin position="1388"/>
        <end position="1443"/>
    </location>
</feature>
<gene>
    <name evidence="4" type="ORF">OJF2_50640</name>
</gene>
<feature type="region of interest" description="Disordered" evidence="2">
    <location>
        <begin position="350"/>
        <end position="383"/>
    </location>
</feature>
<dbReference type="RefSeq" id="WP_210420167.1">
    <property type="nucleotide sequence ID" value="NZ_CP042997.1"/>
</dbReference>
<dbReference type="InterPro" id="IPR001650">
    <property type="entry name" value="Helicase_C-like"/>
</dbReference>
<name>A0A5B9W9H5_9BACT</name>
<feature type="compositionally biased region" description="Basic and acidic residues" evidence="2">
    <location>
        <begin position="350"/>
        <end position="359"/>
    </location>
</feature>
<evidence type="ECO:0000256" key="2">
    <source>
        <dbReference type="SAM" id="MobiDB-lite"/>
    </source>
</evidence>
<dbReference type="Proteomes" id="UP000324233">
    <property type="component" value="Chromosome"/>
</dbReference>
<dbReference type="InterPro" id="IPR027417">
    <property type="entry name" value="P-loop_NTPase"/>
</dbReference>
<protein>
    <recommendedName>
        <fullName evidence="3">Helicase C-terminal domain-containing protein</fullName>
    </recommendedName>
</protein>
<sequence>MNDHQDLPPTPASTGEKAKARDILAAIRALKAVEREQRPATDDEMQALRRFGGFGPVALSIFPDPKTGQFKPGWQEIGDELRSLLTPQEYDSAKRTTFSQFFTSPAVMRAMHEALGRLGVRQDATVLEPGCGVGNFMGHAPAGQRFIGVELDGISGRIARALHPEADIRIENFRDSKLPQLDAVIGNVPFADIKLEYQGERLSLHDFFIAKSVDALKPGGVLAVVTSHFTLDKQNAAARELLASKADFLGAIRLPSNAFKAEGTAVTTDIVFLRKRAPGQEPSHADPEWLETSVLGIQGADLPVNRYFCNHHEMVLGDWSREDTLYGSGFSVKANGDLAQQLREAIGRLPRVEQSEPERPNPPPSAADTNVGRKSTPSEPAYIPPPFLPHIAEGSFFVGEDKVVRQMENGAAEPVTYGGTLLRSDGTMTGKRLAALIGLRDQARRVLQSQNEGWPQANREQARNYLNRIYDRFVAAYGPINKTTITETKDGTIRRMPNLVKFREDPDAMLVMALEEYDEATGKAAKAPILLRDVVGPKPPVTHVTSAEEGLLVSLNDRGCVDLAHIARLYGKPEEAIIAELGDLIYRDPETKQWETADAYLSGNVRAKLVAAEKAGPEYARNAEALRQVQPEDVLPGDIDANLGAPWIPASDIKAFAEGLFGGSFTVGHLKKDAVWSAEPDYRAISSVAATADFGTGRINGTELLAQALNLKTPVIYDIVRGANGDERVLNPTETAAAKEKQKLIKERFKAWIFADPDRTERLVRDYNDTYNNIRPRLFDGSHLDFPGMSKAITLKQHQVDAVWRCMTSGNTLLAHCVGAGKSFEMAAAAMKMKQAGIIKKPLIAIPNHMLEQFSREFMQLYPNAKILVASKDDFTKERRKVLTAKIATGDWDAIIVTHSSFERIGMSRDYQEKFLREQIAEYEALLVDKASAGRNIIKNLEKQKANREERLKNLLAGDKKDDGLVFDELGVDQIFYDESQAGKNLETATKMERVAGIQTGGSERAFDLYMKARYLSEEHPGHGVVFASGTPISNSMVEMYTQCRYLDPEGLRSRGIEHFDAWAATFGEVVESMEISPDGASLRPRSRFAKFVNLPELVQMFRAFSDVQTAEMLDLPRPKLEGGKPITIACPMSEEQAEIQAGLVKRYERLRNEKVDPREDNALAITTDGRKLALDGRMIQPGPDFPGSKINALVRNVARIWEKTADRRGTQMVFCDMGVNPTPWGFSAYDEVAAKLVEAGIPRQQIANVGDADTDAKKQALFEKVRQGTVRVLLGSTAKMGTGTNVQKRLVALHHLDAPWKPAEVEQRDGRILRQGNDNPEVAIYRYVTEGSFDAYMWQALETKARFIAQVMSGDCAVRKAEDIGGQELSYAEVKAIASGNPAVLTLAEADAELQRLAILKKNHLDEQYLAKKNLRDLPDDIRRLEKRLEGLTADMATIAANDGVPSQEAVADRMKRMPEKVSEPYRTKLGTYRGLECGMILHPLGGTEVYLDGTVRCREQLIRDNPGPRAVLNALQRLADGYDYDCRSLKAEIGVKQGQLRDYESRVGKGFAHADYMSQLSDLRDQLKVGLSENPPEGLPPVAELAEKIKALRESNTVEAAPERTVRKAARAERPVTARIRERMGPVEAAQEPVVVTPTPEPAREPEAVQQAVQEPVVIPMPEPVKPMNGHAKAVAKRRQEKEAQLRLF</sequence>
<dbReference type="InterPro" id="IPR052933">
    <property type="entry name" value="DNA_Protect_Modify"/>
</dbReference>
<dbReference type="Gene3D" id="3.40.50.150">
    <property type="entry name" value="Vaccinia Virus protein VP39"/>
    <property type="match status" value="1"/>
</dbReference>
<feature type="domain" description="Helicase C-terminal" evidence="3">
    <location>
        <begin position="1193"/>
        <end position="1366"/>
    </location>
</feature>
<reference evidence="4 5" key="1">
    <citation type="submission" date="2019-08" db="EMBL/GenBank/DDBJ databases">
        <title>Deep-cultivation of Planctomycetes and their phenomic and genomic characterization uncovers novel biology.</title>
        <authorList>
            <person name="Wiegand S."/>
            <person name="Jogler M."/>
            <person name="Boedeker C."/>
            <person name="Pinto D."/>
            <person name="Vollmers J."/>
            <person name="Rivas-Marin E."/>
            <person name="Kohn T."/>
            <person name="Peeters S.H."/>
            <person name="Heuer A."/>
            <person name="Rast P."/>
            <person name="Oberbeckmann S."/>
            <person name="Bunk B."/>
            <person name="Jeske O."/>
            <person name="Meyerdierks A."/>
            <person name="Storesund J.E."/>
            <person name="Kallscheuer N."/>
            <person name="Luecker S."/>
            <person name="Lage O.M."/>
            <person name="Pohl T."/>
            <person name="Merkel B.J."/>
            <person name="Hornburger P."/>
            <person name="Mueller R.-W."/>
            <person name="Bruemmer F."/>
            <person name="Labrenz M."/>
            <person name="Spormann A.M."/>
            <person name="Op den Camp H."/>
            <person name="Overmann J."/>
            <person name="Amann R."/>
            <person name="Jetten M.S.M."/>
            <person name="Mascher T."/>
            <person name="Medema M.H."/>
            <person name="Devos D.P."/>
            <person name="Kaster A.-K."/>
            <person name="Ovreas L."/>
            <person name="Rohde M."/>
            <person name="Galperin M.Y."/>
            <person name="Jogler C."/>
        </authorList>
    </citation>
    <scope>NUCLEOTIDE SEQUENCE [LARGE SCALE GENOMIC DNA]</scope>
    <source>
        <strain evidence="4 5">OJF2</strain>
    </source>
</reference>
<dbReference type="PANTHER" id="PTHR41313">
    <property type="entry name" value="ADENINE-SPECIFIC METHYLTRANSFERASE"/>
    <property type="match status" value="1"/>
</dbReference>
<accession>A0A5B9W9H5</accession>
<dbReference type="SMART" id="SM00487">
    <property type="entry name" value="DEXDc"/>
    <property type="match status" value="1"/>
</dbReference>
<evidence type="ECO:0000313" key="4">
    <source>
        <dbReference type="EMBL" id="QEH36480.1"/>
    </source>
</evidence>
<organism evidence="4 5">
    <name type="scientific">Aquisphaera giovannonii</name>
    <dbReference type="NCBI Taxonomy" id="406548"/>
    <lineage>
        <taxon>Bacteria</taxon>
        <taxon>Pseudomonadati</taxon>
        <taxon>Planctomycetota</taxon>
        <taxon>Planctomycetia</taxon>
        <taxon>Isosphaerales</taxon>
        <taxon>Isosphaeraceae</taxon>
        <taxon>Aquisphaera</taxon>
    </lineage>
</organism>
<dbReference type="InterPro" id="IPR029063">
    <property type="entry name" value="SAM-dependent_MTases_sf"/>
</dbReference>
<keyword evidence="1" id="KW-0175">Coiled coil</keyword>
<feature type="region of interest" description="Disordered" evidence="2">
    <location>
        <begin position="1640"/>
        <end position="1691"/>
    </location>
</feature>
<evidence type="ECO:0000256" key="1">
    <source>
        <dbReference type="SAM" id="Coils"/>
    </source>
</evidence>
<feature type="compositionally biased region" description="Low complexity" evidence="2">
    <location>
        <begin position="1650"/>
        <end position="1660"/>
    </location>
</feature>
<keyword evidence="5" id="KW-1185">Reference proteome</keyword>
<dbReference type="KEGG" id="agv:OJF2_50640"/>
<dbReference type="PANTHER" id="PTHR41313:SF1">
    <property type="entry name" value="DNA METHYLASE ADENINE-SPECIFIC DOMAIN-CONTAINING PROTEIN"/>
    <property type="match status" value="1"/>
</dbReference>
<proteinExistence type="predicted"/>